<organism evidence="1 2">
    <name type="scientific">Marmota monax</name>
    <name type="common">Woodchuck</name>
    <dbReference type="NCBI Taxonomy" id="9995"/>
    <lineage>
        <taxon>Eukaryota</taxon>
        <taxon>Metazoa</taxon>
        <taxon>Chordata</taxon>
        <taxon>Craniata</taxon>
        <taxon>Vertebrata</taxon>
        <taxon>Euteleostomi</taxon>
        <taxon>Mammalia</taxon>
        <taxon>Eutheria</taxon>
        <taxon>Euarchontoglires</taxon>
        <taxon>Glires</taxon>
        <taxon>Rodentia</taxon>
        <taxon>Sciuromorpha</taxon>
        <taxon>Sciuridae</taxon>
        <taxon>Xerinae</taxon>
        <taxon>Marmotini</taxon>
        <taxon>Marmota</taxon>
    </lineage>
</organism>
<sequence>SVLQADDRAETAECSPDLFEKGHFQNAMRSGGCSVPRNLRGNVMYAAQCYEAQWFLRGPTPSSA</sequence>
<feature type="non-terminal residue" evidence="1">
    <location>
        <position position="1"/>
    </location>
</feature>
<feature type="non-terminal residue" evidence="1">
    <location>
        <position position="64"/>
    </location>
</feature>
<gene>
    <name evidence="1" type="ORF">MONAX_5E004474</name>
</gene>
<accession>A0A5E4B7L5</accession>
<dbReference type="Proteomes" id="UP000335636">
    <property type="component" value="Unassembled WGS sequence"/>
</dbReference>
<dbReference type="AlphaFoldDB" id="A0A5E4B7L5"/>
<dbReference type="EMBL" id="CABDUW010000301">
    <property type="protein sequence ID" value="VTJ65276.1"/>
    <property type="molecule type" value="Genomic_DNA"/>
</dbReference>
<evidence type="ECO:0000313" key="2">
    <source>
        <dbReference type="Proteomes" id="UP000335636"/>
    </source>
</evidence>
<keyword evidence="2" id="KW-1185">Reference proteome</keyword>
<evidence type="ECO:0000313" key="1">
    <source>
        <dbReference type="EMBL" id="VTJ65276.1"/>
    </source>
</evidence>
<name>A0A5E4B7L5_MARMO</name>
<reference evidence="1" key="1">
    <citation type="submission" date="2019-04" db="EMBL/GenBank/DDBJ databases">
        <authorList>
            <person name="Alioto T."/>
            <person name="Alioto T."/>
        </authorList>
    </citation>
    <scope>NUCLEOTIDE SEQUENCE [LARGE SCALE GENOMIC DNA]</scope>
</reference>
<proteinExistence type="predicted"/>
<protein>
    <submittedName>
        <fullName evidence="1">Uncharacterized protein</fullName>
    </submittedName>
</protein>
<comment type="caution">
    <text evidence="1">The sequence shown here is derived from an EMBL/GenBank/DDBJ whole genome shotgun (WGS) entry which is preliminary data.</text>
</comment>